<comment type="caution">
    <text evidence="3">The sequence shown here is derived from an EMBL/GenBank/DDBJ whole genome shotgun (WGS) entry which is preliminary data.</text>
</comment>
<dbReference type="Gene3D" id="1.20.58.220">
    <property type="entry name" value="Phosphate transport system protein phou homolog 2, domain 2"/>
    <property type="match status" value="1"/>
</dbReference>
<gene>
    <name evidence="3" type="ORF">MBCUT_20030</name>
</gene>
<dbReference type="SUPFAM" id="SSF109755">
    <property type="entry name" value="PhoU-like"/>
    <property type="match status" value="1"/>
</dbReference>
<dbReference type="STRING" id="47311.MBCUT_20030"/>
<dbReference type="InterPro" id="IPR036721">
    <property type="entry name" value="RCK_C_sf"/>
</dbReference>
<reference evidence="3 4" key="1">
    <citation type="submission" date="2016-04" db="EMBL/GenBank/DDBJ databases">
        <title>Genome sequence of Methanobrevibacter cuticularis DSM 11139.</title>
        <authorList>
            <person name="Poehlein A."/>
            <person name="Seedorf H."/>
            <person name="Daniel R."/>
        </authorList>
    </citation>
    <scope>NUCLEOTIDE SEQUENCE [LARGE SCALE GENOMIC DNA]</scope>
    <source>
        <strain evidence="3 4">DSM 11139</strain>
    </source>
</reference>
<dbReference type="GO" id="GO:0006813">
    <property type="term" value="P:potassium ion transport"/>
    <property type="evidence" value="ECO:0007669"/>
    <property type="project" value="InterPro"/>
</dbReference>
<feature type="domain" description="RCK C-terminal" evidence="2">
    <location>
        <begin position="101"/>
        <end position="185"/>
    </location>
</feature>
<dbReference type="SUPFAM" id="SSF116726">
    <property type="entry name" value="TrkA C-terminal domain-like"/>
    <property type="match status" value="1"/>
</dbReference>
<dbReference type="PATRIC" id="fig|47311.3.peg.2187"/>
<keyword evidence="4" id="KW-1185">Reference proteome</keyword>
<dbReference type="Gene3D" id="3.30.70.1450">
    <property type="entry name" value="Regulator of K+ conductance, C-terminal domain"/>
    <property type="match status" value="1"/>
</dbReference>
<feature type="coiled-coil region" evidence="1">
    <location>
        <begin position="30"/>
        <end position="78"/>
    </location>
</feature>
<dbReference type="InterPro" id="IPR006037">
    <property type="entry name" value="RCK_C"/>
</dbReference>
<evidence type="ECO:0000256" key="1">
    <source>
        <dbReference type="SAM" id="Coils"/>
    </source>
</evidence>
<dbReference type="InterPro" id="IPR038078">
    <property type="entry name" value="PhoU-like_sf"/>
</dbReference>
<proteinExistence type="predicted"/>
<accession>A0A166CKQ6</accession>
<name>A0A166CKQ6_9EURY</name>
<dbReference type="InterPro" id="IPR050144">
    <property type="entry name" value="AAE_transporter"/>
</dbReference>
<dbReference type="PROSITE" id="PS51202">
    <property type="entry name" value="RCK_C"/>
    <property type="match status" value="1"/>
</dbReference>
<dbReference type="PANTHER" id="PTHR30445">
    <property type="entry name" value="K(+)_H(+) ANTIPORTER SUBUNIT KHTT"/>
    <property type="match status" value="1"/>
</dbReference>
<dbReference type="RefSeq" id="WP_067260592.1">
    <property type="nucleotide sequence ID" value="NZ_LWMW01000158.1"/>
</dbReference>
<dbReference type="PANTHER" id="PTHR30445:SF8">
    <property type="entry name" value="K(+)_H(+) ANTIPORTER SUBUNIT KHTT"/>
    <property type="match status" value="1"/>
</dbReference>
<dbReference type="Proteomes" id="UP000077275">
    <property type="component" value="Unassembled WGS sequence"/>
</dbReference>
<dbReference type="EMBL" id="LWMW01000158">
    <property type="protein sequence ID" value="KZX14613.1"/>
    <property type="molecule type" value="Genomic_DNA"/>
</dbReference>
<keyword evidence="1" id="KW-0175">Coiled coil</keyword>
<organism evidence="3 4">
    <name type="scientific">Methanobrevibacter cuticularis</name>
    <dbReference type="NCBI Taxonomy" id="47311"/>
    <lineage>
        <taxon>Archaea</taxon>
        <taxon>Methanobacteriati</taxon>
        <taxon>Methanobacteriota</taxon>
        <taxon>Methanomada group</taxon>
        <taxon>Methanobacteria</taxon>
        <taxon>Methanobacteriales</taxon>
        <taxon>Methanobacteriaceae</taxon>
        <taxon>Methanobrevibacter</taxon>
    </lineage>
</organism>
<evidence type="ECO:0000313" key="3">
    <source>
        <dbReference type="EMBL" id="KZX14613.1"/>
    </source>
</evidence>
<sequence length="198" mass="21968">MSSIKDILIEMKNLSELMVDLAYSAVLFNSKDAAKEVSKLENKVNSLNYEIKKQSLVAARSNEDAEKLTALLEIAEAAESIANAAKDLADIVIKGFKPHPVFKMVMEESDKMIISVKIQHGSELSNKSLGELFLANRTGMRVIAIRRDESWIYGPDKNTMLYIEDTLIAKGTEFGSDLLRKLASGKISLDEISDLIDE</sequence>
<dbReference type="Pfam" id="PF01895">
    <property type="entry name" value="PhoU"/>
    <property type="match status" value="1"/>
</dbReference>
<evidence type="ECO:0000313" key="4">
    <source>
        <dbReference type="Proteomes" id="UP000077275"/>
    </source>
</evidence>
<dbReference type="Pfam" id="PF02080">
    <property type="entry name" value="TrkA_C"/>
    <property type="match status" value="1"/>
</dbReference>
<dbReference type="InterPro" id="IPR026022">
    <property type="entry name" value="PhoU_dom"/>
</dbReference>
<protein>
    <submittedName>
        <fullName evidence="3">TrkA-C domain protein</fullName>
    </submittedName>
</protein>
<dbReference type="GO" id="GO:0008324">
    <property type="term" value="F:monoatomic cation transmembrane transporter activity"/>
    <property type="evidence" value="ECO:0007669"/>
    <property type="project" value="InterPro"/>
</dbReference>
<evidence type="ECO:0000259" key="2">
    <source>
        <dbReference type="PROSITE" id="PS51202"/>
    </source>
</evidence>
<dbReference type="OrthoDB" id="85913at2157"/>
<dbReference type="AlphaFoldDB" id="A0A166CKQ6"/>